<proteinExistence type="predicted"/>
<evidence type="ECO:0000256" key="2">
    <source>
        <dbReference type="ARBA" id="ARBA00023315"/>
    </source>
</evidence>
<organism evidence="4 5">
    <name type="scientific">Streptantibioticus silvisoli</name>
    <dbReference type="NCBI Taxonomy" id="2705255"/>
    <lineage>
        <taxon>Bacteria</taxon>
        <taxon>Bacillati</taxon>
        <taxon>Actinomycetota</taxon>
        <taxon>Actinomycetes</taxon>
        <taxon>Kitasatosporales</taxon>
        <taxon>Streptomycetaceae</taxon>
        <taxon>Streptantibioticus</taxon>
    </lineage>
</organism>
<dbReference type="InterPro" id="IPR016181">
    <property type="entry name" value="Acyl_CoA_acyltransferase"/>
</dbReference>
<dbReference type="Proteomes" id="UP001156398">
    <property type="component" value="Unassembled WGS sequence"/>
</dbReference>
<dbReference type="InterPro" id="IPR050832">
    <property type="entry name" value="Bact_Acetyltransf"/>
</dbReference>
<gene>
    <name evidence="4" type="ORF">POF43_004590</name>
</gene>
<dbReference type="Pfam" id="PF00583">
    <property type="entry name" value="Acetyltransf_1"/>
    <property type="match status" value="1"/>
</dbReference>
<comment type="caution">
    <text evidence="4">The sequence shown here is derived from an EMBL/GenBank/DDBJ whole genome shotgun (WGS) entry which is preliminary data.</text>
</comment>
<evidence type="ECO:0000256" key="1">
    <source>
        <dbReference type="ARBA" id="ARBA00022679"/>
    </source>
</evidence>
<dbReference type="Gene3D" id="3.40.630.30">
    <property type="match status" value="1"/>
</dbReference>
<evidence type="ECO:0000259" key="3">
    <source>
        <dbReference type="PROSITE" id="PS51186"/>
    </source>
</evidence>
<evidence type="ECO:0000313" key="5">
    <source>
        <dbReference type="Proteomes" id="UP001156398"/>
    </source>
</evidence>
<dbReference type="PANTHER" id="PTHR43877">
    <property type="entry name" value="AMINOALKYLPHOSPHONATE N-ACETYLTRANSFERASE-RELATED-RELATED"/>
    <property type="match status" value="1"/>
</dbReference>
<dbReference type="InterPro" id="IPR000182">
    <property type="entry name" value="GNAT_dom"/>
</dbReference>
<name>A0ABT6VU59_9ACTN</name>
<evidence type="ECO:0000313" key="4">
    <source>
        <dbReference type="EMBL" id="MDI5962009.1"/>
    </source>
</evidence>
<dbReference type="CDD" id="cd04301">
    <property type="entry name" value="NAT_SF"/>
    <property type="match status" value="1"/>
</dbReference>
<keyword evidence="1" id="KW-0808">Transferase</keyword>
<dbReference type="SUPFAM" id="SSF55729">
    <property type="entry name" value="Acyl-CoA N-acyltransferases (Nat)"/>
    <property type="match status" value="1"/>
</dbReference>
<keyword evidence="5" id="KW-1185">Reference proteome</keyword>
<keyword evidence="2" id="KW-0012">Acyltransferase</keyword>
<accession>A0ABT6VU59</accession>
<feature type="domain" description="N-acetyltransferase" evidence="3">
    <location>
        <begin position="3"/>
        <end position="147"/>
    </location>
</feature>
<protein>
    <submittedName>
        <fullName evidence="4">GNAT family N-acetyltransferase</fullName>
    </submittedName>
</protein>
<dbReference type="EMBL" id="JAAGKO020000004">
    <property type="protein sequence ID" value="MDI5962009.1"/>
    <property type="molecule type" value="Genomic_DNA"/>
</dbReference>
<dbReference type="RefSeq" id="WP_271325542.1">
    <property type="nucleotide sequence ID" value="NZ_JAAGKO020000004.1"/>
</dbReference>
<sequence length="152" mass="16666">MTSSLRPAEVADLPFVLRSERSYMQTIEPANEQRWTAAIDRNLALWIDCLPRTLVLDVDGEAAGYQMWLPTGDSATLVSIHVVARHRRRGFGRLLLDAYAEQARAAGHVDLCLGVHRDNPAAPIYAAAGYVHTGDDGDYRMMALGTAARSAD</sequence>
<reference evidence="4 5" key="1">
    <citation type="submission" date="2023-05" db="EMBL/GenBank/DDBJ databases">
        <title>Streptantibioticus silvisoli sp. nov., acidotolerant actinomycetes 1 from pine litter.</title>
        <authorList>
            <person name="Swiecimska M."/>
            <person name="Golinska P."/>
            <person name="Sangal V."/>
            <person name="Wachnowicz B."/>
            <person name="Goodfellow M."/>
        </authorList>
    </citation>
    <scope>NUCLEOTIDE SEQUENCE [LARGE SCALE GENOMIC DNA]</scope>
    <source>
        <strain evidence="4 5">SL54</strain>
    </source>
</reference>
<dbReference type="PROSITE" id="PS51186">
    <property type="entry name" value="GNAT"/>
    <property type="match status" value="1"/>
</dbReference>